<keyword evidence="3 4" id="KW-0413">Isomerase</keyword>
<name>A0A7X1EBC2_9BACT</name>
<evidence type="ECO:0000259" key="7">
    <source>
        <dbReference type="PROSITE" id="PS50059"/>
    </source>
</evidence>
<comment type="caution">
    <text evidence="8">The sequence shown here is derived from an EMBL/GenBank/DDBJ whole genome shotgun (WGS) entry which is preliminary data.</text>
</comment>
<dbReference type="PROSITE" id="PS50059">
    <property type="entry name" value="FKBP_PPIASE"/>
    <property type="match status" value="1"/>
</dbReference>
<evidence type="ECO:0000256" key="1">
    <source>
        <dbReference type="ARBA" id="ARBA00000971"/>
    </source>
</evidence>
<keyword evidence="9" id="KW-1185">Reference proteome</keyword>
<evidence type="ECO:0000256" key="3">
    <source>
        <dbReference type="ARBA" id="ARBA00023235"/>
    </source>
</evidence>
<comment type="similarity">
    <text evidence="5">Belongs to the FKBP-type PPIase family.</text>
</comment>
<protein>
    <recommendedName>
        <fullName evidence="5">Peptidyl-prolyl cis-trans isomerase</fullName>
        <ecNumber evidence="5">5.2.1.8</ecNumber>
    </recommendedName>
</protein>
<keyword evidence="6" id="KW-0732">Signal</keyword>
<evidence type="ECO:0000313" key="9">
    <source>
        <dbReference type="Proteomes" id="UP000526501"/>
    </source>
</evidence>
<dbReference type="AlphaFoldDB" id="A0A7X1EBC2"/>
<accession>A0A7X1EBC2</accession>
<evidence type="ECO:0000256" key="5">
    <source>
        <dbReference type="RuleBase" id="RU003915"/>
    </source>
</evidence>
<dbReference type="FunFam" id="3.10.50.40:FF:000006">
    <property type="entry name" value="Peptidyl-prolyl cis-trans isomerase"/>
    <property type="match status" value="1"/>
</dbReference>
<evidence type="ECO:0000256" key="2">
    <source>
        <dbReference type="ARBA" id="ARBA00023110"/>
    </source>
</evidence>
<feature type="signal peptide" evidence="6">
    <location>
        <begin position="1"/>
        <end position="20"/>
    </location>
</feature>
<dbReference type="Pfam" id="PF00254">
    <property type="entry name" value="FKBP_C"/>
    <property type="match status" value="1"/>
</dbReference>
<evidence type="ECO:0000256" key="6">
    <source>
        <dbReference type="SAM" id="SignalP"/>
    </source>
</evidence>
<feature type="chain" id="PRO_5030963650" description="Peptidyl-prolyl cis-trans isomerase" evidence="6">
    <location>
        <begin position="21"/>
        <end position="162"/>
    </location>
</feature>
<dbReference type="EC" id="5.2.1.8" evidence="5"/>
<dbReference type="RefSeq" id="WP_185661514.1">
    <property type="nucleotide sequence ID" value="NZ_CAWPOO010000013.1"/>
</dbReference>
<dbReference type="Gene3D" id="3.10.50.40">
    <property type="match status" value="1"/>
</dbReference>
<comment type="catalytic activity">
    <reaction evidence="1 4 5">
        <text>[protein]-peptidylproline (omega=180) = [protein]-peptidylproline (omega=0)</text>
        <dbReference type="Rhea" id="RHEA:16237"/>
        <dbReference type="Rhea" id="RHEA-COMP:10747"/>
        <dbReference type="Rhea" id="RHEA-COMP:10748"/>
        <dbReference type="ChEBI" id="CHEBI:83833"/>
        <dbReference type="ChEBI" id="CHEBI:83834"/>
        <dbReference type="EC" id="5.2.1.8"/>
    </reaction>
</comment>
<sequence>MKTELKSALVCSLAVLFLLAACTNKEEPNGPEALELLNSQIEQIEGLYPASQSTPSGLHYVVQEEGTGEFPQSGQVVTAHYHGTFIDGSVFDSSIDRGHPISFPVGVGRVIKGWDEAFLGMKKGEKRTLIIPSALAYGPRGSPPAIPRNAILVFEVELVDFK</sequence>
<dbReference type="EMBL" id="JACHVC010000013">
    <property type="protein sequence ID" value="MBC2607642.1"/>
    <property type="molecule type" value="Genomic_DNA"/>
</dbReference>
<dbReference type="Proteomes" id="UP000526501">
    <property type="component" value="Unassembled WGS sequence"/>
</dbReference>
<evidence type="ECO:0000313" key="8">
    <source>
        <dbReference type="EMBL" id="MBC2607642.1"/>
    </source>
</evidence>
<reference evidence="8 9" key="1">
    <citation type="submission" date="2020-07" db="EMBL/GenBank/DDBJ databases">
        <authorList>
            <person name="Feng X."/>
        </authorList>
    </citation>
    <scope>NUCLEOTIDE SEQUENCE [LARGE SCALE GENOMIC DNA]</scope>
    <source>
        <strain evidence="8 9">JCM23202</strain>
    </source>
</reference>
<organism evidence="8 9">
    <name type="scientific">Pelagicoccus albus</name>
    <dbReference type="NCBI Taxonomy" id="415222"/>
    <lineage>
        <taxon>Bacteria</taxon>
        <taxon>Pseudomonadati</taxon>
        <taxon>Verrucomicrobiota</taxon>
        <taxon>Opitutia</taxon>
        <taxon>Puniceicoccales</taxon>
        <taxon>Pelagicoccaceae</taxon>
        <taxon>Pelagicoccus</taxon>
    </lineage>
</organism>
<proteinExistence type="inferred from homology"/>
<keyword evidence="2 4" id="KW-0697">Rotamase</keyword>
<dbReference type="GO" id="GO:0003755">
    <property type="term" value="F:peptidyl-prolyl cis-trans isomerase activity"/>
    <property type="evidence" value="ECO:0007669"/>
    <property type="project" value="UniProtKB-UniRule"/>
</dbReference>
<dbReference type="PANTHER" id="PTHR45779:SF7">
    <property type="entry name" value="PEPTIDYLPROLYL ISOMERASE"/>
    <property type="match status" value="1"/>
</dbReference>
<gene>
    <name evidence="8" type="ORF">H5P27_16435</name>
</gene>
<dbReference type="PROSITE" id="PS51257">
    <property type="entry name" value="PROKAR_LIPOPROTEIN"/>
    <property type="match status" value="1"/>
</dbReference>
<feature type="domain" description="PPIase FKBP-type" evidence="7">
    <location>
        <begin position="74"/>
        <end position="162"/>
    </location>
</feature>
<evidence type="ECO:0000256" key="4">
    <source>
        <dbReference type="PROSITE-ProRule" id="PRU00277"/>
    </source>
</evidence>
<dbReference type="InterPro" id="IPR044609">
    <property type="entry name" value="FKBP2/11"/>
</dbReference>
<dbReference type="InterPro" id="IPR046357">
    <property type="entry name" value="PPIase_dom_sf"/>
</dbReference>
<dbReference type="InterPro" id="IPR001179">
    <property type="entry name" value="PPIase_FKBP_dom"/>
</dbReference>
<dbReference type="PANTHER" id="PTHR45779">
    <property type="entry name" value="PEPTIDYLPROLYL ISOMERASE"/>
    <property type="match status" value="1"/>
</dbReference>
<dbReference type="SUPFAM" id="SSF54534">
    <property type="entry name" value="FKBP-like"/>
    <property type="match status" value="1"/>
</dbReference>